<evidence type="ECO:0000313" key="2">
    <source>
        <dbReference type="EMBL" id="TFV79898.1"/>
    </source>
</evidence>
<dbReference type="Pfam" id="PF12680">
    <property type="entry name" value="SnoaL_2"/>
    <property type="match status" value="1"/>
</dbReference>
<protein>
    <submittedName>
        <fullName evidence="2">DUF4440 domain-containing protein</fullName>
    </submittedName>
</protein>
<dbReference type="Proteomes" id="UP000297700">
    <property type="component" value="Unassembled WGS sequence"/>
</dbReference>
<reference evidence="2 3" key="1">
    <citation type="submission" date="2019-03" db="EMBL/GenBank/DDBJ databases">
        <title>Bradyrhizobium strains diversity.</title>
        <authorList>
            <person name="Urquiaga M.C.O."/>
            <person name="Hungria M."/>
            <person name="Delamuta J.R.M."/>
            <person name="Klepa M.S."/>
        </authorList>
    </citation>
    <scope>NUCLEOTIDE SEQUENCE [LARGE SCALE GENOMIC DNA]</scope>
    <source>
        <strain evidence="2 3">CNPSo 3426</strain>
    </source>
</reference>
<accession>A0A4Y9PJQ2</accession>
<feature type="domain" description="SnoaL-like" evidence="1">
    <location>
        <begin position="35"/>
        <end position="134"/>
    </location>
</feature>
<evidence type="ECO:0000259" key="1">
    <source>
        <dbReference type="Pfam" id="PF12680"/>
    </source>
</evidence>
<dbReference type="EMBL" id="SPQS01000002">
    <property type="protein sequence ID" value="TFV79898.1"/>
    <property type="molecule type" value="Genomic_DNA"/>
</dbReference>
<dbReference type="Gene3D" id="3.10.450.50">
    <property type="match status" value="1"/>
</dbReference>
<dbReference type="InterPro" id="IPR032710">
    <property type="entry name" value="NTF2-like_dom_sf"/>
</dbReference>
<gene>
    <name evidence="2" type="ORF">E4K64_04475</name>
</gene>
<dbReference type="InterPro" id="IPR037401">
    <property type="entry name" value="SnoaL-like"/>
</dbReference>
<proteinExistence type="predicted"/>
<sequence length="144" mass="15359">MGLTKVKMREGIMTNLAPSTSFDLREEITAAYAAWDSAFNKADSKAVAAAYVSNAKVLPPTHQVISGPEEIENFFAGLFSGGFTDHKLTIMDAGGDEKVVYSTAKWTADGSGSDGSRQSVGGLAAHVFERQADGSLKLRLHTFN</sequence>
<dbReference type="SUPFAM" id="SSF54427">
    <property type="entry name" value="NTF2-like"/>
    <property type="match status" value="1"/>
</dbReference>
<dbReference type="AlphaFoldDB" id="A0A4Y9PJQ2"/>
<evidence type="ECO:0000313" key="3">
    <source>
        <dbReference type="Proteomes" id="UP000297700"/>
    </source>
</evidence>
<name>A0A4Y9PJQ2_9BRAD</name>
<comment type="caution">
    <text evidence="2">The sequence shown here is derived from an EMBL/GenBank/DDBJ whole genome shotgun (WGS) entry which is preliminary data.</text>
</comment>
<organism evidence="2 3">
    <name type="scientific">Bradyrhizobium frederickii</name>
    <dbReference type="NCBI Taxonomy" id="2560054"/>
    <lineage>
        <taxon>Bacteria</taxon>
        <taxon>Pseudomonadati</taxon>
        <taxon>Pseudomonadota</taxon>
        <taxon>Alphaproteobacteria</taxon>
        <taxon>Hyphomicrobiales</taxon>
        <taxon>Nitrobacteraceae</taxon>
        <taxon>Bradyrhizobium</taxon>
    </lineage>
</organism>